<gene>
    <name evidence="2" type="ORF">ACFOWD_04545</name>
</gene>
<dbReference type="Proteomes" id="UP001595826">
    <property type="component" value="Unassembled WGS sequence"/>
</dbReference>
<evidence type="ECO:0000256" key="1">
    <source>
        <dbReference type="SAM" id="Phobius"/>
    </source>
</evidence>
<proteinExistence type="predicted"/>
<keyword evidence="1" id="KW-0472">Membrane</keyword>
<keyword evidence="1" id="KW-0812">Transmembrane</keyword>
<keyword evidence="1" id="KW-1133">Transmembrane helix</keyword>
<sequence>MNKIAQYPRLVFVFFFVFIYLITYLSGIENAMLRTVFSITLAFVISPRRKKLKTQTGEKTQVTWIFLKKPIILE</sequence>
<dbReference type="RefSeq" id="WP_298991252.1">
    <property type="nucleotide sequence ID" value="NZ_JBHSCY010000001.1"/>
</dbReference>
<organism evidence="2 3">
    <name type="scientific">Polaribacter marinivivus</name>
    <dbReference type="NCBI Taxonomy" id="1524260"/>
    <lineage>
        <taxon>Bacteria</taxon>
        <taxon>Pseudomonadati</taxon>
        <taxon>Bacteroidota</taxon>
        <taxon>Flavobacteriia</taxon>
        <taxon>Flavobacteriales</taxon>
        <taxon>Flavobacteriaceae</taxon>
    </lineage>
</organism>
<protein>
    <submittedName>
        <fullName evidence="2">Uncharacterized protein</fullName>
    </submittedName>
</protein>
<keyword evidence="3" id="KW-1185">Reference proteome</keyword>
<comment type="caution">
    <text evidence="2">The sequence shown here is derived from an EMBL/GenBank/DDBJ whole genome shotgun (WGS) entry which is preliminary data.</text>
</comment>
<name>A0ABV8R7H0_9FLAO</name>
<evidence type="ECO:0000313" key="3">
    <source>
        <dbReference type="Proteomes" id="UP001595826"/>
    </source>
</evidence>
<dbReference type="EMBL" id="JBHSCY010000001">
    <property type="protein sequence ID" value="MFC4268166.1"/>
    <property type="molecule type" value="Genomic_DNA"/>
</dbReference>
<reference evidence="3" key="1">
    <citation type="journal article" date="2019" name="Int. J. Syst. Evol. Microbiol.">
        <title>The Global Catalogue of Microorganisms (GCM) 10K type strain sequencing project: providing services to taxonomists for standard genome sequencing and annotation.</title>
        <authorList>
            <consortium name="The Broad Institute Genomics Platform"/>
            <consortium name="The Broad Institute Genome Sequencing Center for Infectious Disease"/>
            <person name="Wu L."/>
            <person name="Ma J."/>
        </authorList>
    </citation>
    <scope>NUCLEOTIDE SEQUENCE [LARGE SCALE GENOMIC DNA]</scope>
    <source>
        <strain evidence="3">CECT 8655</strain>
    </source>
</reference>
<feature type="transmembrane region" description="Helical" evidence="1">
    <location>
        <begin position="7"/>
        <end position="25"/>
    </location>
</feature>
<evidence type="ECO:0000313" key="2">
    <source>
        <dbReference type="EMBL" id="MFC4268166.1"/>
    </source>
</evidence>
<accession>A0ABV8R7H0</accession>